<proteinExistence type="predicted"/>
<dbReference type="InterPro" id="IPR037523">
    <property type="entry name" value="VOC_core"/>
</dbReference>
<dbReference type="EMBL" id="JBIRYI010000003">
    <property type="protein sequence ID" value="MFI2486519.1"/>
    <property type="molecule type" value="Genomic_DNA"/>
</dbReference>
<evidence type="ECO:0000313" key="3">
    <source>
        <dbReference type="Proteomes" id="UP001611580"/>
    </source>
</evidence>
<name>A0ABW7XG98_9MICO</name>
<feature type="domain" description="VOC" evidence="1">
    <location>
        <begin position="8"/>
        <end position="114"/>
    </location>
</feature>
<comment type="caution">
    <text evidence="2">The sequence shown here is derived from an EMBL/GenBank/DDBJ whole genome shotgun (WGS) entry which is preliminary data.</text>
</comment>
<reference evidence="2 3" key="1">
    <citation type="submission" date="2024-10" db="EMBL/GenBank/DDBJ databases">
        <title>The Natural Products Discovery Center: Release of the First 8490 Sequenced Strains for Exploring Actinobacteria Biosynthetic Diversity.</title>
        <authorList>
            <person name="Kalkreuter E."/>
            <person name="Kautsar S.A."/>
            <person name="Yang D."/>
            <person name="Bader C.D."/>
            <person name="Teijaro C.N."/>
            <person name="Fluegel L."/>
            <person name="Davis C.M."/>
            <person name="Simpson J.R."/>
            <person name="Lauterbach L."/>
            <person name="Steele A.D."/>
            <person name="Gui C."/>
            <person name="Meng S."/>
            <person name="Li G."/>
            <person name="Viehrig K."/>
            <person name="Ye F."/>
            <person name="Su P."/>
            <person name="Kiefer A.F."/>
            <person name="Nichols A."/>
            <person name="Cepeda A.J."/>
            <person name="Yan W."/>
            <person name="Fan B."/>
            <person name="Jiang Y."/>
            <person name="Adhikari A."/>
            <person name="Zheng C.-J."/>
            <person name="Schuster L."/>
            <person name="Cowan T.M."/>
            <person name="Smanski M.J."/>
            <person name="Chevrette M.G."/>
            <person name="De Carvalho L.P.S."/>
            <person name="Shen B."/>
        </authorList>
    </citation>
    <scope>NUCLEOTIDE SEQUENCE [LARGE SCALE GENOMIC DNA]</scope>
    <source>
        <strain evidence="2 3">NPDC019481</strain>
    </source>
</reference>
<gene>
    <name evidence="2" type="ORF">ACH47X_06385</name>
</gene>
<evidence type="ECO:0000313" key="2">
    <source>
        <dbReference type="EMBL" id="MFI2486519.1"/>
    </source>
</evidence>
<keyword evidence="3" id="KW-1185">Reference proteome</keyword>
<dbReference type="PROSITE" id="PS51819">
    <property type="entry name" value="VOC"/>
    <property type="match status" value="1"/>
</dbReference>
<dbReference type="InterPro" id="IPR029068">
    <property type="entry name" value="Glyas_Bleomycin-R_OHBP_Dase"/>
</dbReference>
<dbReference type="SUPFAM" id="SSF54593">
    <property type="entry name" value="Glyoxalase/Bleomycin resistance protein/Dihydroxybiphenyl dioxygenase"/>
    <property type="match status" value="1"/>
</dbReference>
<dbReference type="Gene3D" id="3.10.180.10">
    <property type="entry name" value="2,3-Dihydroxybiphenyl 1,2-Dioxygenase, domain 1"/>
    <property type="match status" value="1"/>
</dbReference>
<dbReference type="Proteomes" id="UP001611580">
    <property type="component" value="Unassembled WGS sequence"/>
</dbReference>
<sequence length="120" mass="12779">MDDAVLRAVDAVTVPVPDLDSGLAFYRDRLGHRLLWRNDAVGQAGLVLPDGESELVITTRQAYEPDWLVSSVPNAVAAVVAAGGTVVTEPEEIPVGRVAVVADPFGNQLVLVDLSKGRYE</sequence>
<dbReference type="InterPro" id="IPR041581">
    <property type="entry name" value="Glyoxalase_6"/>
</dbReference>
<accession>A0ABW7XG98</accession>
<dbReference type="Pfam" id="PF18029">
    <property type="entry name" value="Glyoxalase_6"/>
    <property type="match status" value="1"/>
</dbReference>
<protein>
    <submittedName>
        <fullName evidence="2">VOC family protein</fullName>
    </submittedName>
</protein>
<dbReference type="CDD" id="cd06587">
    <property type="entry name" value="VOC"/>
    <property type="match status" value="1"/>
</dbReference>
<organism evidence="2 3">
    <name type="scientific">Promicromonospora kroppenstedtii</name>
    <dbReference type="NCBI Taxonomy" id="440482"/>
    <lineage>
        <taxon>Bacteria</taxon>
        <taxon>Bacillati</taxon>
        <taxon>Actinomycetota</taxon>
        <taxon>Actinomycetes</taxon>
        <taxon>Micrococcales</taxon>
        <taxon>Promicromonosporaceae</taxon>
        <taxon>Promicromonospora</taxon>
    </lineage>
</organism>
<dbReference type="RefSeq" id="WP_397402491.1">
    <property type="nucleotide sequence ID" value="NZ_JBIRYI010000003.1"/>
</dbReference>
<evidence type="ECO:0000259" key="1">
    <source>
        <dbReference type="PROSITE" id="PS51819"/>
    </source>
</evidence>